<dbReference type="Proteomes" id="UP000001861">
    <property type="component" value="Unassembled WGS sequence"/>
</dbReference>
<keyword evidence="3" id="KW-1185">Reference proteome</keyword>
<proteinExistence type="predicted"/>
<dbReference type="VEuPathDB" id="FungiDB:CC1G_01409"/>
<protein>
    <submittedName>
        <fullName evidence="2">Uncharacterized protein</fullName>
    </submittedName>
</protein>
<feature type="coiled-coil region" evidence="1">
    <location>
        <begin position="20"/>
        <end position="47"/>
    </location>
</feature>
<accession>A8NYR1</accession>
<evidence type="ECO:0000313" key="2">
    <source>
        <dbReference type="EMBL" id="EAU84413.2"/>
    </source>
</evidence>
<dbReference type="AlphaFoldDB" id="A8NYR1"/>
<comment type="caution">
    <text evidence="2">The sequence shown here is derived from an EMBL/GenBank/DDBJ whole genome shotgun (WGS) entry which is preliminary data.</text>
</comment>
<keyword evidence="1" id="KW-0175">Coiled coil</keyword>
<evidence type="ECO:0000313" key="3">
    <source>
        <dbReference type="Proteomes" id="UP000001861"/>
    </source>
</evidence>
<dbReference type="RefSeq" id="XP_001837497.2">
    <property type="nucleotide sequence ID" value="XM_001837445.2"/>
</dbReference>
<name>A8NYR1_COPC7</name>
<evidence type="ECO:0000256" key="1">
    <source>
        <dbReference type="SAM" id="Coils"/>
    </source>
</evidence>
<dbReference type="InParanoid" id="A8NYR1"/>
<sequence>MASTLEACFNNSEESALKILHEKEKEVKAAESDVQEQQTRLDAQRAIEFYDELESDKFAKAAPAIMKSFQAHGDACAKAEREALELAMKGTTPDPEDEAPLQPYYDMLENLEQLHSDALNLESSILELASEFKEEGAADDGKEESEGSDLPWARSRLLGAINACLPVIRARISNLSMAQELIDSAQENVSISLRMESLGLE</sequence>
<organism evidence="2 3">
    <name type="scientific">Coprinopsis cinerea (strain Okayama-7 / 130 / ATCC MYA-4618 / FGSC 9003)</name>
    <name type="common">Inky cap fungus</name>
    <name type="synonym">Hormographiella aspergillata</name>
    <dbReference type="NCBI Taxonomy" id="240176"/>
    <lineage>
        <taxon>Eukaryota</taxon>
        <taxon>Fungi</taxon>
        <taxon>Dikarya</taxon>
        <taxon>Basidiomycota</taxon>
        <taxon>Agaricomycotina</taxon>
        <taxon>Agaricomycetes</taxon>
        <taxon>Agaricomycetidae</taxon>
        <taxon>Agaricales</taxon>
        <taxon>Agaricineae</taxon>
        <taxon>Psathyrellaceae</taxon>
        <taxon>Coprinopsis</taxon>
    </lineage>
</organism>
<gene>
    <name evidence="2" type="ORF">CC1G_01409</name>
</gene>
<dbReference type="eggNOG" id="ENOG502SW9M">
    <property type="taxonomic scope" value="Eukaryota"/>
</dbReference>
<reference evidence="2 3" key="1">
    <citation type="journal article" date="2010" name="Proc. Natl. Acad. Sci. U.S.A.">
        <title>Insights into evolution of multicellular fungi from the assembled chromosomes of the mushroom Coprinopsis cinerea (Coprinus cinereus).</title>
        <authorList>
            <person name="Stajich J.E."/>
            <person name="Wilke S.K."/>
            <person name="Ahren D."/>
            <person name="Au C.H."/>
            <person name="Birren B.W."/>
            <person name="Borodovsky M."/>
            <person name="Burns C."/>
            <person name="Canback B."/>
            <person name="Casselton L.A."/>
            <person name="Cheng C.K."/>
            <person name="Deng J."/>
            <person name="Dietrich F.S."/>
            <person name="Fargo D.C."/>
            <person name="Farman M.L."/>
            <person name="Gathman A.C."/>
            <person name="Goldberg J."/>
            <person name="Guigo R."/>
            <person name="Hoegger P.J."/>
            <person name="Hooker J.B."/>
            <person name="Huggins A."/>
            <person name="James T.Y."/>
            <person name="Kamada T."/>
            <person name="Kilaru S."/>
            <person name="Kodira C."/>
            <person name="Kues U."/>
            <person name="Kupfer D."/>
            <person name="Kwan H.S."/>
            <person name="Lomsadze A."/>
            <person name="Li W."/>
            <person name="Lilly W.W."/>
            <person name="Ma L.J."/>
            <person name="Mackey A.J."/>
            <person name="Manning G."/>
            <person name="Martin F."/>
            <person name="Muraguchi H."/>
            <person name="Natvig D.O."/>
            <person name="Palmerini H."/>
            <person name="Ramesh M.A."/>
            <person name="Rehmeyer C.J."/>
            <person name="Roe B.A."/>
            <person name="Shenoy N."/>
            <person name="Stanke M."/>
            <person name="Ter-Hovhannisyan V."/>
            <person name="Tunlid A."/>
            <person name="Velagapudi R."/>
            <person name="Vision T.J."/>
            <person name="Zeng Q."/>
            <person name="Zolan M.E."/>
            <person name="Pukkila P.J."/>
        </authorList>
    </citation>
    <scope>NUCLEOTIDE SEQUENCE [LARGE SCALE GENOMIC DNA]</scope>
    <source>
        <strain evidence="3">Okayama-7 / 130 / ATCC MYA-4618 / FGSC 9003</strain>
    </source>
</reference>
<dbReference type="KEGG" id="cci:CC1G_01409"/>
<dbReference type="OMA" id="KEVVQCC"/>
<dbReference type="GeneID" id="6014053"/>
<dbReference type="HOGENOM" id="CLU_1360332_0_0_1"/>
<dbReference type="EMBL" id="AACS02000005">
    <property type="protein sequence ID" value="EAU84413.2"/>
    <property type="molecule type" value="Genomic_DNA"/>
</dbReference>
<dbReference type="OrthoDB" id="2803656at2759"/>